<dbReference type="InterPro" id="IPR006594">
    <property type="entry name" value="LisH"/>
</dbReference>
<evidence type="ECO:0000313" key="4">
    <source>
        <dbReference type="Proteomes" id="UP000799437"/>
    </source>
</evidence>
<dbReference type="OrthoDB" id="1932312at2759"/>
<keyword evidence="4" id="KW-1185">Reference proteome</keyword>
<protein>
    <submittedName>
        <fullName evidence="3">WD40 repeat-like protein</fullName>
    </submittedName>
</protein>
<dbReference type="Proteomes" id="UP000799437">
    <property type="component" value="Unassembled WGS sequence"/>
</dbReference>
<sequence>MFPSTGEVVARFLRSNGYDKTLAAFITEAGLPPDAGTTSKHDSITIEKVLEEKQAFDLVLNFEKVGLEDGNRGWNALLPPSLPSIVDVLPTSSNLLNVSIESLSSSNGEDSHRLIYSSADRQFCSMQTTSPKGHLELDKTYDQHQDSPVLAWVHLDHNLLLTGSMSGKLRLFDLEKAEVIHHRQDHTKYVVRVVKWKAFHGTYIATAGWDCKINLYHTQGPTYSIGAPIATLTVTSVPETILFMQHPDSSQPILLLTRRNSTSIFYYAVPDTTSRGTEESIKSMELLGRQNLAPHSNAWVAFTPACIAVSPRDPSIVAVATSQEPHMKLMIVRLLIPPLDKNVITSQEPTQASQARTELLVADREEAAIMISCNTMASQTAYSTPILVWRPDGSGVWVNSDDGVIRGVDSSSGKVVAQLKGHTSGTRIRCLWAGYVNPTRNDNDRTEWLVSGGFDQKLIIWYPDERKSGRDYPNDERLSS</sequence>
<dbReference type="SMART" id="SM00320">
    <property type="entry name" value="WD40"/>
    <property type="match status" value="3"/>
</dbReference>
<dbReference type="GeneID" id="54488220"/>
<dbReference type="PANTHER" id="PTHR19848:SF8">
    <property type="entry name" value="F-BOX AND WD REPEAT DOMAIN CONTAINING 7"/>
    <property type="match status" value="1"/>
</dbReference>
<evidence type="ECO:0000256" key="1">
    <source>
        <dbReference type="ARBA" id="ARBA00022574"/>
    </source>
</evidence>
<reference evidence="3" key="1">
    <citation type="journal article" date="2020" name="Stud. Mycol.">
        <title>101 Dothideomycetes genomes: a test case for predicting lifestyles and emergence of pathogens.</title>
        <authorList>
            <person name="Haridas S."/>
            <person name="Albert R."/>
            <person name="Binder M."/>
            <person name="Bloem J."/>
            <person name="Labutti K."/>
            <person name="Salamov A."/>
            <person name="Andreopoulos B."/>
            <person name="Baker S."/>
            <person name="Barry K."/>
            <person name="Bills G."/>
            <person name="Bluhm B."/>
            <person name="Cannon C."/>
            <person name="Castanera R."/>
            <person name="Culley D."/>
            <person name="Daum C."/>
            <person name="Ezra D."/>
            <person name="Gonzalez J."/>
            <person name="Henrissat B."/>
            <person name="Kuo A."/>
            <person name="Liang C."/>
            <person name="Lipzen A."/>
            <person name="Lutzoni F."/>
            <person name="Magnuson J."/>
            <person name="Mondo S."/>
            <person name="Nolan M."/>
            <person name="Ohm R."/>
            <person name="Pangilinan J."/>
            <person name="Park H.-J."/>
            <person name="Ramirez L."/>
            <person name="Alfaro M."/>
            <person name="Sun H."/>
            <person name="Tritt A."/>
            <person name="Yoshinaga Y."/>
            <person name="Zwiers L.-H."/>
            <person name="Turgeon B."/>
            <person name="Goodwin S."/>
            <person name="Spatafora J."/>
            <person name="Crous P."/>
            <person name="Grigoriev I."/>
        </authorList>
    </citation>
    <scope>NUCLEOTIDE SEQUENCE</scope>
    <source>
        <strain evidence="3">CBS 121739</strain>
    </source>
</reference>
<gene>
    <name evidence="3" type="ORF">EJ05DRAFT_501845</name>
</gene>
<evidence type="ECO:0000256" key="2">
    <source>
        <dbReference type="ARBA" id="ARBA00022737"/>
    </source>
</evidence>
<organism evidence="3 4">
    <name type="scientific">Pseudovirgaria hyperparasitica</name>
    <dbReference type="NCBI Taxonomy" id="470096"/>
    <lineage>
        <taxon>Eukaryota</taxon>
        <taxon>Fungi</taxon>
        <taxon>Dikarya</taxon>
        <taxon>Ascomycota</taxon>
        <taxon>Pezizomycotina</taxon>
        <taxon>Dothideomycetes</taxon>
        <taxon>Dothideomycetes incertae sedis</taxon>
        <taxon>Acrospermales</taxon>
        <taxon>Acrospermaceae</taxon>
        <taxon>Pseudovirgaria</taxon>
    </lineage>
</organism>
<evidence type="ECO:0000313" key="3">
    <source>
        <dbReference type="EMBL" id="KAF2756339.1"/>
    </source>
</evidence>
<keyword evidence="1" id="KW-0853">WD repeat</keyword>
<dbReference type="PROSITE" id="PS50896">
    <property type="entry name" value="LISH"/>
    <property type="match status" value="1"/>
</dbReference>
<dbReference type="InterPro" id="IPR036322">
    <property type="entry name" value="WD40_repeat_dom_sf"/>
</dbReference>
<name>A0A6A6W2I3_9PEZI</name>
<dbReference type="AlphaFoldDB" id="A0A6A6W2I3"/>
<dbReference type="InterPro" id="IPR015943">
    <property type="entry name" value="WD40/YVTN_repeat-like_dom_sf"/>
</dbReference>
<dbReference type="Pfam" id="PF00400">
    <property type="entry name" value="WD40"/>
    <property type="match status" value="3"/>
</dbReference>
<proteinExistence type="predicted"/>
<accession>A0A6A6W2I3</accession>
<dbReference type="PANTHER" id="PTHR19848">
    <property type="entry name" value="WD40 REPEAT PROTEIN"/>
    <property type="match status" value="1"/>
</dbReference>
<dbReference type="RefSeq" id="XP_033598790.1">
    <property type="nucleotide sequence ID" value="XM_033747166.1"/>
</dbReference>
<dbReference type="EMBL" id="ML996575">
    <property type="protein sequence ID" value="KAF2756339.1"/>
    <property type="molecule type" value="Genomic_DNA"/>
</dbReference>
<keyword evidence="2" id="KW-0677">Repeat</keyword>
<dbReference type="SUPFAM" id="SSF50978">
    <property type="entry name" value="WD40 repeat-like"/>
    <property type="match status" value="1"/>
</dbReference>
<dbReference type="InterPro" id="IPR001680">
    <property type="entry name" value="WD40_rpt"/>
</dbReference>
<dbReference type="Gene3D" id="2.130.10.10">
    <property type="entry name" value="YVTN repeat-like/Quinoprotein amine dehydrogenase"/>
    <property type="match status" value="2"/>
</dbReference>